<gene>
    <name evidence="5" type="ORF">HAT86_15555</name>
</gene>
<protein>
    <submittedName>
        <fullName evidence="5">Response regulator</fullName>
    </submittedName>
</protein>
<evidence type="ECO:0000313" key="6">
    <source>
        <dbReference type="Proteomes" id="UP000639775"/>
    </source>
</evidence>
<dbReference type="InterPro" id="IPR001789">
    <property type="entry name" value="Sig_transdc_resp-reg_receiver"/>
</dbReference>
<organism evidence="5 6">
    <name type="scientific">Roseovarius gahaiensis</name>
    <dbReference type="NCBI Taxonomy" id="2716691"/>
    <lineage>
        <taxon>Bacteria</taxon>
        <taxon>Pseudomonadati</taxon>
        <taxon>Pseudomonadota</taxon>
        <taxon>Alphaproteobacteria</taxon>
        <taxon>Rhodobacterales</taxon>
        <taxon>Roseobacteraceae</taxon>
        <taxon>Roseovarius</taxon>
    </lineage>
</organism>
<dbReference type="GO" id="GO:0000160">
    <property type="term" value="P:phosphorelay signal transduction system"/>
    <property type="evidence" value="ECO:0007669"/>
    <property type="project" value="UniProtKB-KW"/>
</dbReference>
<dbReference type="PROSITE" id="PS50110">
    <property type="entry name" value="RESPONSE_REGULATORY"/>
    <property type="match status" value="1"/>
</dbReference>
<evidence type="ECO:0000259" key="4">
    <source>
        <dbReference type="PROSITE" id="PS50110"/>
    </source>
</evidence>
<name>A0A967BGQ1_9RHOB</name>
<dbReference type="Pfam" id="PF00072">
    <property type="entry name" value="Response_reg"/>
    <property type="match status" value="1"/>
</dbReference>
<dbReference type="Proteomes" id="UP000639775">
    <property type="component" value="Unassembled WGS sequence"/>
</dbReference>
<dbReference type="SUPFAM" id="SSF52172">
    <property type="entry name" value="CheY-like"/>
    <property type="match status" value="1"/>
</dbReference>
<dbReference type="AlphaFoldDB" id="A0A967BGQ1"/>
<evidence type="ECO:0000256" key="3">
    <source>
        <dbReference type="PROSITE-ProRule" id="PRU00169"/>
    </source>
</evidence>
<sequence length="135" mass="15003">MGGSTPLSELGKILIVDDDETNRLVVRVLMERRNYHVSEAASGPEAIDLVKAEPFDVVLMDLSMPGMDGFEAARRIREHNADRTLPVVALTAHTSQQHQTLCRQEGMNAVLRKPLDAEQLDRLMALLKMNVNNAI</sequence>
<keyword evidence="2" id="KW-0902">Two-component regulatory system</keyword>
<dbReference type="InterPro" id="IPR011006">
    <property type="entry name" value="CheY-like_superfamily"/>
</dbReference>
<dbReference type="SMART" id="SM00448">
    <property type="entry name" value="REC"/>
    <property type="match status" value="1"/>
</dbReference>
<reference evidence="5" key="1">
    <citation type="submission" date="2020-03" db="EMBL/GenBank/DDBJ databases">
        <title>Roseovarius gahaiensis sp. nov., isolated from Gahai Saline Lake, China.</title>
        <authorList>
            <person name="Sun X."/>
        </authorList>
    </citation>
    <scope>NUCLEOTIDE SEQUENCE</scope>
    <source>
        <strain evidence="5">GH877</strain>
    </source>
</reference>
<feature type="domain" description="Response regulatory" evidence="4">
    <location>
        <begin position="12"/>
        <end position="128"/>
    </location>
</feature>
<dbReference type="Gene3D" id="3.40.50.2300">
    <property type="match status" value="1"/>
</dbReference>
<feature type="modified residue" description="4-aspartylphosphate" evidence="3">
    <location>
        <position position="61"/>
    </location>
</feature>
<accession>A0A967BGQ1</accession>
<evidence type="ECO:0000256" key="2">
    <source>
        <dbReference type="ARBA" id="ARBA00023012"/>
    </source>
</evidence>
<dbReference type="EMBL" id="JAAORB010000052">
    <property type="protein sequence ID" value="NHQ75866.1"/>
    <property type="molecule type" value="Genomic_DNA"/>
</dbReference>
<proteinExistence type="predicted"/>
<dbReference type="PANTHER" id="PTHR45339">
    <property type="entry name" value="HYBRID SIGNAL TRANSDUCTION HISTIDINE KINASE J"/>
    <property type="match status" value="1"/>
</dbReference>
<dbReference type="CDD" id="cd17546">
    <property type="entry name" value="REC_hyHK_CKI1_RcsC-like"/>
    <property type="match status" value="1"/>
</dbReference>
<evidence type="ECO:0000256" key="1">
    <source>
        <dbReference type="ARBA" id="ARBA00022553"/>
    </source>
</evidence>
<keyword evidence="6" id="KW-1185">Reference proteome</keyword>
<keyword evidence="1 3" id="KW-0597">Phosphoprotein</keyword>
<evidence type="ECO:0000313" key="5">
    <source>
        <dbReference type="EMBL" id="NHQ75866.1"/>
    </source>
</evidence>
<dbReference type="PANTHER" id="PTHR45339:SF1">
    <property type="entry name" value="HYBRID SIGNAL TRANSDUCTION HISTIDINE KINASE J"/>
    <property type="match status" value="1"/>
</dbReference>
<comment type="caution">
    <text evidence="5">The sequence shown here is derived from an EMBL/GenBank/DDBJ whole genome shotgun (WGS) entry which is preliminary data.</text>
</comment>